<comment type="caution">
    <text evidence="1">The sequence shown here is derived from an EMBL/GenBank/DDBJ whole genome shotgun (WGS) entry which is preliminary data.</text>
</comment>
<name>A0A9X2LWD8_STRMQ</name>
<dbReference type="RefSeq" id="WP_257632694.1">
    <property type="nucleotide sequence ID" value="NZ_JANIIC010000027.1"/>
</dbReference>
<sequence length="82" mass="9042">MDNADLIKKIKGCTTRYGTPVPTAAAREIADMMLSDLDAYRQFTADVMAIWANWTSGRLGEEDAMTAIADRHTELRATFGDS</sequence>
<organism evidence="1 2">
    <name type="scientific">Streptomyces malaysiensis subsp. samsunensis</name>
    <dbReference type="NCBI Taxonomy" id="459658"/>
    <lineage>
        <taxon>Bacteria</taxon>
        <taxon>Bacillati</taxon>
        <taxon>Actinomycetota</taxon>
        <taxon>Actinomycetes</taxon>
        <taxon>Kitasatosporales</taxon>
        <taxon>Streptomycetaceae</taxon>
        <taxon>Streptomyces</taxon>
        <taxon>Streptomyces violaceusniger group</taxon>
    </lineage>
</organism>
<reference evidence="1" key="1">
    <citation type="submission" date="2022-06" db="EMBL/GenBank/DDBJ databases">
        <title>WGS of actinobacteria.</title>
        <authorList>
            <person name="Thawai C."/>
        </authorList>
    </citation>
    <scope>NUCLEOTIDE SEQUENCE</scope>
    <source>
        <strain evidence="1">DSM 42010</strain>
    </source>
</reference>
<gene>
    <name evidence="1" type="ORF">NQU54_22765</name>
</gene>
<keyword evidence="2" id="KW-1185">Reference proteome</keyword>
<dbReference type="AlphaFoldDB" id="A0A9X2LWD8"/>
<accession>A0A9X2LWD8</accession>
<evidence type="ECO:0000313" key="1">
    <source>
        <dbReference type="EMBL" id="MCQ8831815.1"/>
    </source>
</evidence>
<dbReference type="EMBL" id="JANIIC010000027">
    <property type="protein sequence ID" value="MCQ8831815.1"/>
    <property type="molecule type" value="Genomic_DNA"/>
</dbReference>
<protein>
    <submittedName>
        <fullName evidence="1">Uncharacterized protein</fullName>
    </submittedName>
</protein>
<dbReference type="Proteomes" id="UP001142400">
    <property type="component" value="Unassembled WGS sequence"/>
</dbReference>
<proteinExistence type="predicted"/>
<evidence type="ECO:0000313" key="2">
    <source>
        <dbReference type="Proteomes" id="UP001142400"/>
    </source>
</evidence>